<accession>A0A2P4Q1T8</accession>
<dbReference type="Proteomes" id="UP000018888">
    <property type="component" value="Unassembled WGS sequence"/>
</dbReference>
<name>A0A2P4Q1T8_RHIID</name>
<comment type="caution">
    <text evidence="2">The sequence shown here is derived from an EMBL/GenBank/DDBJ whole genome shotgun (WGS) entry which is preliminary data.</text>
</comment>
<dbReference type="AlphaFoldDB" id="A0A2P4Q1T8"/>
<proteinExistence type="predicted"/>
<reference evidence="2 3" key="1">
    <citation type="journal article" date="2013" name="Proc. Natl. Acad. Sci. U.S.A.">
        <title>Genome of an arbuscular mycorrhizal fungus provides insight into the oldest plant symbiosis.</title>
        <authorList>
            <person name="Tisserant E."/>
            <person name="Malbreil M."/>
            <person name="Kuo A."/>
            <person name="Kohler A."/>
            <person name="Symeonidi A."/>
            <person name="Balestrini R."/>
            <person name="Charron P."/>
            <person name="Duensing N."/>
            <person name="Frei Dit Frey N."/>
            <person name="Gianinazzi-Pearson V."/>
            <person name="Gilbert L.B."/>
            <person name="Handa Y."/>
            <person name="Herr J.R."/>
            <person name="Hijri M."/>
            <person name="Koul R."/>
            <person name="Kawaguchi M."/>
            <person name="Krajinski F."/>
            <person name="Lammers P.J."/>
            <person name="Masclaux F.G."/>
            <person name="Murat C."/>
            <person name="Morin E."/>
            <person name="Ndikumana S."/>
            <person name="Pagni M."/>
            <person name="Petitpierre D."/>
            <person name="Requena N."/>
            <person name="Rosikiewicz P."/>
            <person name="Riley R."/>
            <person name="Saito K."/>
            <person name="San Clemente H."/>
            <person name="Shapiro H."/>
            <person name="van Tuinen D."/>
            <person name="Becard G."/>
            <person name="Bonfante P."/>
            <person name="Paszkowski U."/>
            <person name="Shachar-Hill Y.Y."/>
            <person name="Tuskan G.A."/>
            <person name="Young P.W."/>
            <person name="Sanders I.R."/>
            <person name="Henrissat B."/>
            <person name="Rensing S.A."/>
            <person name="Grigoriev I.V."/>
            <person name="Corradi N."/>
            <person name="Roux C."/>
            <person name="Martin F."/>
        </authorList>
    </citation>
    <scope>NUCLEOTIDE SEQUENCE [LARGE SCALE GENOMIC DNA]</scope>
    <source>
        <strain evidence="2 3">DAOM 197198</strain>
    </source>
</reference>
<feature type="region of interest" description="Disordered" evidence="1">
    <location>
        <begin position="202"/>
        <end position="235"/>
    </location>
</feature>
<feature type="compositionally biased region" description="Polar residues" evidence="1">
    <location>
        <begin position="208"/>
        <end position="227"/>
    </location>
</feature>
<gene>
    <name evidence="2" type="ORF">GLOIN_2v1774607</name>
</gene>
<evidence type="ECO:0000313" key="3">
    <source>
        <dbReference type="Proteomes" id="UP000018888"/>
    </source>
</evidence>
<protein>
    <submittedName>
        <fullName evidence="2">Uncharacterized protein</fullName>
    </submittedName>
</protein>
<evidence type="ECO:0000256" key="1">
    <source>
        <dbReference type="SAM" id="MobiDB-lite"/>
    </source>
</evidence>
<dbReference type="EMBL" id="AUPC02000106">
    <property type="protein sequence ID" value="POG71564.1"/>
    <property type="molecule type" value="Genomic_DNA"/>
</dbReference>
<dbReference type="VEuPathDB" id="FungiDB:RhiirFUN_019546"/>
<keyword evidence="3" id="KW-1185">Reference proteome</keyword>
<sequence length="409" mass="46575">MAHLAKYTNIIDLEQVTKRNINKKNFFDILCIALQKVELTKPTAIQGYVERILPTKEYNNTENFVKDYRSVLKELGVKNEVQLTYLLFILAAVANEYEVSLKNYIEKTIQEQVVQFESTELANDTPVSTIHETEIVSTEVQPMETEIFDNVKHQLMDSKQSSTKLNAKATPYIPKGKGHTVTFAEMASRNLDTSSNCDTFLTPPGNRQKVNMTKHSASNSKTQLAKNKQQHAPPKEIQSVITGYDPERERFQAVVKDLPGTVTTLMLYSLDPSQSPIFHLGCKAFKVVQEKRTCKLITYYENWADLDKIMNTKLNLQEYKGVWTRYFSLQLSKGCNQSLRSGQNQKQNQDLAHKVVTNTTDNKIKMSNPIGKKHIFSTLKNMKKGLDGSESGKLTLLAEIRSLLRRLEN</sequence>
<evidence type="ECO:0000313" key="2">
    <source>
        <dbReference type="EMBL" id="POG71564.1"/>
    </source>
</evidence>
<organism evidence="2 3">
    <name type="scientific">Rhizophagus irregularis (strain DAOM 181602 / DAOM 197198 / MUCL 43194)</name>
    <name type="common">Arbuscular mycorrhizal fungus</name>
    <name type="synonym">Glomus intraradices</name>
    <dbReference type="NCBI Taxonomy" id="747089"/>
    <lineage>
        <taxon>Eukaryota</taxon>
        <taxon>Fungi</taxon>
        <taxon>Fungi incertae sedis</taxon>
        <taxon>Mucoromycota</taxon>
        <taxon>Glomeromycotina</taxon>
        <taxon>Glomeromycetes</taxon>
        <taxon>Glomerales</taxon>
        <taxon>Glomeraceae</taxon>
        <taxon>Rhizophagus</taxon>
    </lineage>
</organism>
<reference evidence="2 3" key="2">
    <citation type="journal article" date="2018" name="New Phytol.">
        <title>High intraspecific genome diversity in the model arbuscular mycorrhizal symbiont Rhizophagus irregularis.</title>
        <authorList>
            <person name="Chen E.C.H."/>
            <person name="Morin E."/>
            <person name="Beaudet D."/>
            <person name="Noel J."/>
            <person name="Yildirir G."/>
            <person name="Ndikumana S."/>
            <person name="Charron P."/>
            <person name="St-Onge C."/>
            <person name="Giorgi J."/>
            <person name="Kruger M."/>
            <person name="Marton T."/>
            <person name="Ropars J."/>
            <person name="Grigoriev I.V."/>
            <person name="Hainaut M."/>
            <person name="Henrissat B."/>
            <person name="Roux C."/>
            <person name="Martin F."/>
            <person name="Corradi N."/>
        </authorList>
    </citation>
    <scope>NUCLEOTIDE SEQUENCE [LARGE SCALE GENOMIC DNA]</scope>
    <source>
        <strain evidence="2 3">DAOM 197198</strain>
    </source>
</reference>